<accession>A0A8J7C4G7</accession>
<evidence type="ECO:0000256" key="2">
    <source>
        <dbReference type="SAM" id="Phobius"/>
    </source>
</evidence>
<keyword evidence="4" id="KW-1185">Reference proteome</keyword>
<name>A0A8J7C4G7_9CYAN</name>
<keyword evidence="1" id="KW-0175">Coiled coil</keyword>
<reference evidence="3" key="1">
    <citation type="submission" date="2020-09" db="EMBL/GenBank/DDBJ databases">
        <title>Iningainema tapete sp. nov. (Scytonemataceae, Cyanobacteria) from greenhouses in central Florida (USA) produces two types of nodularin with biosynthetic potential for microcystin-LR and anabaenopeptins.</title>
        <authorList>
            <person name="Berthold D.E."/>
            <person name="Lefler F.W."/>
            <person name="Huang I.-S."/>
            <person name="Abdulla H."/>
            <person name="Zimba P.V."/>
            <person name="Laughinghouse H.D. IV."/>
        </authorList>
    </citation>
    <scope>NUCLEOTIDE SEQUENCE</scope>
    <source>
        <strain evidence="3">BLCCT55</strain>
    </source>
</reference>
<evidence type="ECO:0000313" key="3">
    <source>
        <dbReference type="EMBL" id="MBD2771464.1"/>
    </source>
</evidence>
<comment type="caution">
    <text evidence="3">The sequence shown here is derived from an EMBL/GenBank/DDBJ whole genome shotgun (WGS) entry which is preliminary data.</text>
</comment>
<gene>
    <name evidence="3" type="ORF">ICL16_04890</name>
</gene>
<protein>
    <recommendedName>
        <fullName evidence="5">Prepilin-type N-terminal cleavage/methylation domain-containing protein</fullName>
    </recommendedName>
</protein>
<feature type="transmembrane region" description="Helical" evidence="2">
    <location>
        <begin position="39"/>
        <end position="61"/>
    </location>
</feature>
<keyword evidence="2" id="KW-0472">Membrane</keyword>
<feature type="coiled-coil region" evidence="1">
    <location>
        <begin position="59"/>
        <end position="86"/>
    </location>
</feature>
<keyword evidence="2" id="KW-0812">Transmembrane</keyword>
<dbReference type="AlphaFoldDB" id="A0A8J7C4G7"/>
<keyword evidence="2" id="KW-1133">Transmembrane helix</keyword>
<dbReference type="RefSeq" id="WP_190825759.1">
    <property type="nucleotide sequence ID" value="NZ_CAWPPI010000025.1"/>
</dbReference>
<dbReference type="EMBL" id="JACXAE010000025">
    <property type="protein sequence ID" value="MBD2771464.1"/>
    <property type="molecule type" value="Genomic_DNA"/>
</dbReference>
<evidence type="ECO:0000256" key="1">
    <source>
        <dbReference type="SAM" id="Coils"/>
    </source>
</evidence>
<evidence type="ECO:0000313" key="4">
    <source>
        <dbReference type="Proteomes" id="UP000629098"/>
    </source>
</evidence>
<sequence length="231" mass="24955">MLPGIIDAYRSRQLKISIELQKLVAKSQSEQGFTIIESLMAIIVITVIVVAITPPIFLVVATRVQNQKAQQAIQLAQRQVDQVRVLIEGGNYTSSDLPPDGGTGAADGVAAPSTFIDCNPPSPATPPTPDSSNACLIDLDGNGNPDFYVQTFRTKTLTSGTPAQIVAFYMGVRVYSALAQGQSNLQTTQASLKFTTEQGNQRKYPLAVVYTTVVRSDIKDSLTKYKEFLTP</sequence>
<proteinExistence type="predicted"/>
<dbReference type="Proteomes" id="UP000629098">
    <property type="component" value="Unassembled WGS sequence"/>
</dbReference>
<organism evidence="3 4">
    <name type="scientific">Iningainema tapete BLCC-T55</name>
    <dbReference type="NCBI Taxonomy" id="2748662"/>
    <lineage>
        <taxon>Bacteria</taxon>
        <taxon>Bacillati</taxon>
        <taxon>Cyanobacteriota</taxon>
        <taxon>Cyanophyceae</taxon>
        <taxon>Nostocales</taxon>
        <taxon>Scytonemataceae</taxon>
        <taxon>Iningainema tapete</taxon>
    </lineage>
</organism>
<evidence type="ECO:0008006" key="5">
    <source>
        <dbReference type="Google" id="ProtNLM"/>
    </source>
</evidence>